<reference evidence="2" key="1">
    <citation type="journal article" date="2012" name="MBio">
        <title>Comparative genome analysis of Trichophyton rubrum and related dermatophytes reveals candidate genes involved in infection.</title>
        <authorList>
            <person name="Martinez D.A."/>
            <person name="Oliver B.G."/>
            <person name="Graeser Y."/>
            <person name="Goldberg J.M."/>
            <person name="Li W."/>
            <person name="Martinez-Rossi N.M."/>
            <person name="Monod M."/>
            <person name="Shelest E."/>
            <person name="Barton R.C."/>
            <person name="Birch E."/>
            <person name="Brakhage A.A."/>
            <person name="Chen Z."/>
            <person name="Gurr S.J."/>
            <person name="Heiman D."/>
            <person name="Heitman J."/>
            <person name="Kosti I."/>
            <person name="Rossi A."/>
            <person name="Saif S."/>
            <person name="Samalova M."/>
            <person name="Saunders C.W."/>
            <person name="Shea T."/>
            <person name="Summerbell R.C."/>
            <person name="Xu J."/>
            <person name="Young S."/>
            <person name="Zeng Q."/>
            <person name="Birren B.W."/>
            <person name="Cuomo C.A."/>
            <person name="White T.C."/>
        </authorList>
    </citation>
    <scope>NUCLEOTIDE SEQUENCE [LARGE SCALE GENOMIC DNA]</scope>
    <source>
        <strain evidence="2">ATCC MYA-4604 / CBS 118893</strain>
    </source>
</reference>
<dbReference type="eggNOG" id="ENOG502R8FX">
    <property type="taxonomic scope" value="Eukaryota"/>
</dbReference>
<protein>
    <submittedName>
        <fullName evidence="1">Uncharacterized protein</fullName>
    </submittedName>
</protein>
<evidence type="ECO:0000313" key="2">
    <source>
        <dbReference type="Proteomes" id="UP000002669"/>
    </source>
</evidence>
<evidence type="ECO:0000313" key="1">
    <source>
        <dbReference type="EMBL" id="EFR04790.1"/>
    </source>
</evidence>
<name>E4V466_ARTGP</name>
<dbReference type="VEuPathDB" id="FungiDB:MGYG_07797"/>
<accession>E4V466</accession>
<proteinExistence type="predicted"/>
<organism evidence="2">
    <name type="scientific">Arthroderma gypseum (strain ATCC MYA-4604 / CBS 118893)</name>
    <name type="common">Microsporum gypseum</name>
    <dbReference type="NCBI Taxonomy" id="535722"/>
    <lineage>
        <taxon>Eukaryota</taxon>
        <taxon>Fungi</taxon>
        <taxon>Dikarya</taxon>
        <taxon>Ascomycota</taxon>
        <taxon>Pezizomycotina</taxon>
        <taxon>Eurotiomycetes</taxon>
        <taxon>Eurotiomycetidae</taxon>
        <taxon>Onygenales</taxon>
        <taxon>Arthrodermataceae</taxon>
        <taxon>Nannizzia</taxon>
    </lineage>
</organism>
<dbReference type="OrthoDB" id="10411034at2759"/>
<dbReference type="EMBL" id="DS989828">
    <property type="protein sequence ID" value="EFR04790.1"/>
    <property type="molecule type" value="Genomic_DNA"/>
</dbReference>
<dbReference type="InParanoid" id="E4V466"/>
<dbReference type="Proteomes" id="UP000002669">
    <property type="component" value="Unassembled WGS sequence"/>
</dbReference>
<gene>
    <name evidence="1" type="ORF">MGYG_07797</name>
</gene>
<dbReference type="RefSeq" id="XP_003170553.1">
    <property type="nucleotide sequence ID" value="XM_003170505.1"/>
</dbReference>
<dbReference type="GeneID" id="10025794"/>
<sequence length="75" mass="8380">MSLYKSLPCAVPFRDLFHHHEDNQALLNQLLSIYFNFSSFKQANSPSIKMESYVAPTQTTGPVNARGSTGQCIVM</sequence>
<keyword evidence="2" id="KW-1185">Reference proteome</keyword>
<dbReference type="HOGENOM" id="CLU_2670618_0_0_1"/>
<dbReference type="AlphaFoldDB" id="E4V466"/>